<protein>
    <submittedName>
        <fullName evidence="1">Uncharacterized protein</fullName>
    </submittedName>
</protein>
<feature type="non-terminal residue" evidence="1">
    <location>
        <position position="1"/>
    </location>
</feature>
<dbReference type="AlphaFoldDB" id="A0A2P4QSV5"/>
<gene>
    <name evidence="1" type="ORF">GLOIN_2v1515107</name>
</gene>
<organism evidence="1 2">
    <name type="scientific">Rhizophagus irregularis (strain DAOM 181602 / DAOM 197198 / MUCL 43194)</name>
    <name type="common">Arbuscular mycorrhizal fungus</name>
    <name type="synonym">Glomus intraradices</name>
    <dbReference type="NCBI Taxonomy" id="747089"/>
    <lineage>
        <taxon>Eukaryota</taxon>
        <taxon>Fungi</taxon>
        <taxon>Fungi incertae sedis</taxon>
        <taxon>Mucoromycota</taxon>
        <taxon>Glomeromycotina</taxon>
        <taxon>Glomeromycetes</taxon>
        <taxon>Glomerales</taxon>
        <taxon>Glomeraceae</taxon>
        <taxon>Rhizophagus</taxon>
    </lineage>
</organism>
<sequence>TFGLGDGVLGFVLILSISFKTSLQRLATFNPSGHKSRLYFDVSKSDMILSKNFFDMEKSFRIPPTIEKNKDIINYYV</sequence>
<proteinExistence type="predicted"/>
<evidence type="ECO:0000313" key="1">
    <source>
        <dbReference type="EMBL" id="POG80723.1"/>
    </source>
</evidence>
<evidence type="ECO:0000313" key="2">
    <source>
        <dbReference type="Proteomes" id="UP000018888"/>
    </source>
</evidence>
<name>A0A2P4QSV5_RHIID</name>
<dbReference type="EMBL" id="AUPC02000016">
    <property type="protein sequence ID" value="POG80723.1"/>
    <property type="molecule type" value="Genomic_DNA"/>
</dbReference>
<comment type="caution">
    <text evidence="1">The sequence shown here is derived from an EMBL/GenBank/DDBJ whole genome shotgun (WGS) entry which is preliminary data.</text>
</comment>
<keyword evidence="2" id="KW-1185">Reference proteome</keyword>
<reference evidence="1 2" key="2">
    <citation type="journal article" date="2018" name="New Phytol.">
        <title>High intraspecific genome diversity in the model arbuscular mycorrhizal symbiont Rhizophagus irregularis.</title>
        <authorList>
            <person name="Chen E.C.H."/>
            <person name="Morin E."/>
            <person name="Beaudet D."/>
            <person name="Noel J."/>
            <person name="Yildirir G."/>
            <person name="Ndikumana S."/>
            <person name="Charron P."/>
            <person name="St-Onge C."/>
            <person name="Giorgi J."/>
            <person name="Kruger M."/>
            <person name="Marton T."/>
            <person name="Ropars J."/>
            <person name="Grigoriev I.V."/>
            <person name="Hainaut M."/>
            <person name="Henrissat B."/>
            <person name="Roux C."/>
            <person name="Martin F."/>
            <person name="Corradi N."/>
        </authorList>
    </citation>
    <scope>NUCLEOTIDE SEQUENCE [LARGE SCALE GENOMIC DNA]</scope>
    <source>
        <strain evidence="1 2">DAOM 197198</strain>
    </source>
</reference>
<dbReference type="Proteomes" id="UP000018888">
    <property type="component" value="Unassembled WGS sequence"/>
</dbReference>
<accession>A0A2P4QSV5</accession>
<reference evidence="1 2" key="1">
    <citation type="journal article" date="2013" name="Proc. Natl. Acad. Sci. U.S.A.">
        <title>Genome of an arbuscular mycorrhizal fungus provides insight into the oldest plant symbiosis.</title>
        <authorList>
            <person name="Tisserant E."/>
            <person name="Malbreil M."/>
            <person name="Kuo A."/>
            <person name="Kohler A."/>
            <person name="Symeonidi A."/>
            <person name="Balestrini R."/>
            <person name="Charron P."/>
            <person name="Duensing N."/>
            <person name="Frei Dit Frey N."/>
            <person name="Gianinazzi-Pearson V."/>
            <person name="Gilbert L.B."/>
            <person name="Handa Y."/>
            <person name="Herr J.R."/>
            <person name="Hijri M."/>
            <person name="Koul R."/>
            <person name="Kawaguchi M."/>
            <person name="Krajinski F."/>
            <person name="Lammers P.J."/>
            <person name="Masclaux F.G."/>
            <person name="Murat C."/>
            <person name="Morin E."/>
            <person name="Ndikumana S."/>
            <person name="Pagni M."/>
            <person name="Petitpierre D."/>
            <person name="Requena N."/>
            <person name="Rosikiewicz P."/>
            <person name="Riley R."/>
            <person name="Saito K."/>
            <person name="San Clemente H."/>
            <person name="Shapiro H."/>
            <person name="van Tuinen D."/>
            <person name="Becard G."/>
            <person name="Bonfante P."/>
            <person name="Paszkowski U."/>
            <person name="Shachar-Hill Y.Y."/>
            <person name="Tuskan G.A."/>
            <person name="Young P.W."/>
            <person name="Sanders I.R."/>
            <person name="Henrissat B."/>
            <person name="Rensing S.A."/>
            <person name="Grigoriev I.V."/>
            <person name="Corradi N."/>
            <person name="Roux C."/>
            <person name="Martin F."/>
        </authorList>
    </citation>
    <scope>NUCLEOTIDE SEQUENCE [LARGE SCALE GENOMIC DNA]</scope>
    <source>
        <strain evidence="1 2">DAOM 197198</strain>
    </source>
</reference>